<organism evidence="2 3">
    <name type="scientific">Mycolicibacterium smegmatis (strain MKD8)</name>
    <name type="common">Mycobacterium smegmatis</name>
    <dbReference type="NCBI Taxonomy" id="1214915"/>
    <lineage>
        <taxon>Bacteria</taxon>
        <taxon>Bacillati</taxon>
        <taxon>Actinomycetota</taxon>
        <taxon>Actinomycetes</taxon>
        <taxon>Mycobacteriales</taxon>
        <taxon>Mycobacteriaceae</taxon>
        <taxon>Mycolicibacterium</taxon>
    </lineage>
</organism>
<accession>A0A2U9PY88</accession>
<proteinExistence type="predicted"/>
<dbReference type="GO" id="GO:0016758">
    <property type="term" value="F:hexosyltransferase activity"/>
    <property type="evidence" value="ECO:0007669"/>
    <property type="project" value="UniProtKB-ARBA"/>
</dbReference>
<dbReference type="PANTHER" id="PTHR22916">
    <property type="entry name" value="GLYCOSYLTRANSFERASE"/>
    <property type="match status" value="1"/>
</dbReference>
<evidence type="ECO:0000259" key="1">
    <source>
        <dbReference type="Pfam" id="PF00535"/>
    </source>
</evidence>
<evidence type="ECO:0000313" key="3">
    <source>
        <dbReference type="Proteomes" id="UP000011200"/>
    </source>
</evidence>
<evidence type="ECO:0000313" key="2">
    <source>
        <dbReference type="EMBL" id="AWT56789.1"/>
    </source>
</evidence>
<dbReference type="InterPro" id="IPR029044">
    <property type="entry name" value="Nucleotide-diphossugar_trans"/>
</dbReference>
<keyword evidence="2" id="KW-0328">Glycosyltransferase</keyword>
<keyword evidence="2" id="KW-0808">Transferase</keyword>
<dbReference type="AlphaFoldDB" id="A0A2U9PY88"/>
<protein>
    <submittedName>
        <fullName evidence="2">UDP-Glc:alpha-D-GlcNAc-diphosphoundecaprenol beta-1,3-glucosyltransferase WfgD</fullName>
        <ecNumber evidence="2">2.4.1.305</ecNumber>
    </submittedName>
</protein>
<reference evidence="2 3" key="1">
    <citation type="journal article" date="2013" name="Genome Announc.">
        <title>Draft genome sequence of MKD8, a conjugal recipient Mycobacterium smegmatis strain.</title>
        <authorList>
            <person name="Gray T.A."/>
            <person name="Palumbo M.J."/>
            <person name="Derbyshire K.M."/>
        </authorList>
    </citation>
    <scope>NUCLEOTIDE SEQUENCE [LARGE SCALE GENOMIC DNA]</scope>
    <source>
        <strain evidence="2 3">MKD8</strain>
    </source>
</reference>
<reference evidence="3" key="2">
    <citation type="submission" date="2018-03" db="EMBL/GenBank/DDBJ databases">
        <authorList>
            <person name="Derbyshire K."/>
            <person name="Gray T.A."/>
            <person name="Champion M."/>
        </authorList>
    </citation>
    <scope>NUCLEOTIDE SEQUENCE [LARGE SCALE GENOMIC DNA]</scope>
    <source>
        <strain evidence="3">MKD8</strain>
    </source>
</reference>
<dbReference type="InterPro" id="IPR001173">
    <property type="entry name" value="Glyco_trans_2-like"/>
</dbReference>
<dbReference type="Proteomes" id="UP000011200">
    <property type="component" value="Chromosome"/>
</dbReference>
<dbReference type="Gene3D" id="3.90.550.10">
    <property type="entry name" value="Spore Coat Polysaccharide Biosynthesis Protein SpsA, Chain A"/>
    <property type="match status" value="1"/>
</dbReference>
<dbReference type="Pfam" id="PF00535">
    <property type="entry name" value="Glycos_transf_2"/>
    <property type="match status" value="1"/>
</dbReference>
<dbReference type="PANTHER" id="PTHR22916:SF3">
    <property type="entry name" value="UDP-GLCNAC:BETAGAL BETA-1,3-N-ACETYLGLUCOSAMINYLTRANSFERASE-LIKE PROTEIN 1"/>
    <property type="match status" value="1"/>
</dbReference>
<dbReference type="EC" id="2.4.1.305" evidence="2"/>
<dbReference type="EMBL" id="CP027541">
    <property type="protein sequence ID" value="AWT56789.1"/>
    <property type="molecule type" value="Genomic_DNA"/>
</dbReference>
<dbReference type="SUPFAM" id="SSF53448">
    <property type="entry name" value="Nucleotide-diphospho-sugar transferases"/>
    <property type="match status" value="1"/>
</dbReference>
<sequence>MNPSPTVSICVPAFNAERTIDASIASALEQSFGDFECLIVDNASTDKTVDRVLAIEDPRVRLLRNPSNCGPIANHNRCIAHARGTLIQFLHSDDRLLPDCLERLVPAFSDHRVGLAFARRRLESSDPTLKEAIGTLHTPLEPLDHVNDGKAIVRRYVERGSRGNWIGEPTSVMIRRSALQLVGGFDARQKSYSDMELWLRILSRFDAAWVDAELSVRVQHEDTLTAHYEDTDEAWLDRLWILTGLAHDRNLDRRTRFKAWQQWTVAVLKKIVRSQQAARGMRRPRIEQLIQHVRQSLIWDATRPTAQLSS</sequence>
<dbReference type="RefSeq" id="WP_157975515.1">
    <property type="nucleotide sequence ID" value="NZ_CP027541.1"/>
</dbReference>
<feature type="domain" description="Glycosyltransferase 2-like" evidence="1">
    <location>
        <begin position="8"/>
        <end position="131"/>
    </location>
</feature>
<gene>
    <name evidence="2" type="primary">wfgD</name>
    <name evidence="2" type="ORF">D806_058490</name>
</gene>
<name>A0A2U9PY88_MYCSE</name>